<evidence type="ECO:0000313" key="1">
    <source>
        <dbReference type="EMBL" id="ECJ2325876.1"/>
    </source>
</evidence>
<proteinExistence type="predicted"/>
<dbReference type="AlphaFoldDB" id="A0A5Y3UWI2"/>
<reference evidence="1" key="1">
    <citation type="submission" date="2019-07" db="EMBL/GenBank/DDBJ databases">
        <authorList>
            <person name="Ashton P.M."/>
            <person name="Dallman T."/>
            <person name="Nair S."/>
            <person name="De Pinna E."/>
            <person name="Peters T."/>
            <person name="Grant K."/>
        </authorList>
    </citation>
    <scope>NUCLEOTIDE SEQUENCE [LARGE SCALE GENOMIC DNA]</scope>
    <source>
        <strain evidence="1">598112</strain>
    </source>
</reference>
<dbReference type="Gene3D" id="2.60.120.330">
    <property type="entry name" value="B-lactam Antibiotic, Isopenicillin N Synthase, Chain"/>
    <property type="match status" value="1"/>
</dbReference>
<dbReference type="Pfam" id="PF07350">
    <property type="entry name" value="Gig2-like"/>
    <property type="match status" value="1"/>
</dbReference>
<gene>
    <name evidence="1" type="ORF">FNJ06_09770</name>
</gene>
<name>A0A5Y3UWI2_SALER</name>
<dbReference type="InterPro" id="IPR027443">
    <property type="entry name" value="IPNS-like_sf"/>
</dbReference>
<dbReference type="Proteomes" id="UP000839824">
    <property type="component" value="Unassembled WGS sequence"/>
</dbReference>
<dbReference type="SUPFAM" id="SSF51197">
    <property type="entry name" value="Clavaminate synthase-like"/>
    <property type="match status" value="1"/>
</dbReference>
<protein>
    <submittedName>
        <fullName evidence="1">DUF1479 family protein</fullName>
    </submittedName>
</protein>
<comment type="caution">
    <text evidence="1">The sequence shown here is derived from an EMBL/GenBank/DDBJ whole genome shotgun (WGS) entry which is preliminary data.</text>
</comment>
<sequence length="105" mass="11594">MGAWGCSIPAAPRCAQNPAYANKVRAALERGASAGNFPHEGYEADWQRRFTLDDLHARGKRALGMESEERTRQRCAWPGHMRVFGGVPENPASPRFRSRVLSVAA</sequence>
<accession>A0A5Y3UWI2</accession>
<organism evidence="1">
    <name type="scientific">Salmonella enterica subsp. salamae</name>
    <dbReference type="NCBI Taxonomy" id="59202"/>
    <lineage>
        <taxon>Bacteria</taxon>
        <taxon>Pseudomonadati</taxon>
        <taxon>Pseudomonadota</taxon>
        <taxon>Gammaproteobacteria</taxon>
        <taxon>Enterobacterales</taxon>
        <taxon>Enterobacteriaceae</taxon>
        <taxon>Salmonella</taxon>
    </lineage>
</organism>
<dbReference type="EMBL" id="AAIXRY010000008">
    <property type="protein sequence ID" value="ECJ2325876.1"/>
    <property type="molecule type" value="Genomic_DNA"/>
</dbReference>
<dbReference type="InterPro" id="IPR010856">
    <property type="entry name" value="Gig2-like"/>
</dbReference>